<dbReference type="Pfam" id="PF00550">
    <property type="entry name" value="PP-binding"/>
    <property type="match status" value="1"/>
</dbReference>
<evidence type="ECO:0000256" key="4">
    <source>
        <dbReference type="ARBA" id="ARBA00022553"/>
    </source>
</evidence>
<dbReference type="SMART" id="SM00823">
    <property type="entry name" value="PKS_PP"/>
    <property type="match status" value="1"/>
</dbReference>
<keyword evidence="7 9" id="KW-0275">Fatty acid biosynthesis</keyword>
<keyword evidence="2 9" id="KW-0596">Phosphopantetheine</keyword>
<evidence type="ECO:0000256" key="3">
    <source>
        <dbReference type="ARBA" id="ARBA00022516"/>
    </source>
</evidence>
<evidence type="ECO:0000256" key="9">
    <source>
        <dbReference type="HAMAP-Rule" id="MF_01217"/>
    </source>
</evidence>
<comment type="pathway">
    <text evidence="8">Glycolipid biosynthesis; KDO(2)-lipid A biosynthesis.</text>
</comment>
<dbReference type="GO" id="GO:0036104">
    <property type="term" value="P:Kdo2-lipid A biosynthetic process"/>
    <property type="evidence" value="ECO:0007669"/>
    <property type="project" value="UniProtKB-UniPathway"/>
</dbReference>
<gene>
    <name evidence="9" type="primary">acpP</name>
    <name evidence="11" type="ORF">VI08_15600</name>
</gene>
<dbReference type="HAMAP" id="MF_01217">
    <property type="entry name" value="Acyl_carrier"/>
    <property type="match status" value="1"/>
</dbReference>
<keyword evidence="6 9" id="KW-0443">Lipid metabolism</keyword>
<dbReference type="GO" id="GO:0031177">
    <property type="term" value="F:phosphopantetheine binding"/>
    <property type="evidence" value="ECO:0007669"/>
    <property type="project" value="InterPro"/>
</dbReference>
<feature type="domain" description="Carrier" evidence="10">
    <location>
        <begin position="3"/>
        <end position="78"/>
    </location>
</feature>
<feature type="modified residue" description="O-(pantetheine 4'-phosphoryl)serine" evidence="9">
    <location>
        <position position="37"/>
    </location>
</feature>
<dbReference type="InterPro" id="IPR009081">
    <property type="entry name" value="PP-bd_ACP"/>
</dbReference>
<name>A0A0F3KF71_9GAMM</name>
<dbReference type="InterPro" id="IPR036736">
    <property type="entry name" value="ACP-like_sf"/>
</dbReference>
<evidence type="ECO:0000313" key="12">
    <source>
        <dbReference type="Proteomes" id="UP000033651"/>
    </source>
</evidence>
<dbReference type="PROSITE" id="PS00012">
    <property type="entry name" value="PHOSPHOPANTETHEINE"/>
    <property type="match status" value="1"/>
</dbReference>
<dbReference type="UniPathway" id="UPA00360"/>
<evidence type="ECO:0000256" key="2">
    <source>
        <dbReference type="ARBA" id="ARBA00022450"/>
    </source>
</evidence>
<protein>
    <recommendedName>
        <fullName evidence="9">Acyl carrier protein</fullName>
        <shortName evidence="9">ACP</shortName>
    </recommendedName>
</protein>
<dbReference type="GO" id="GO:0005737">
    <property type="term" value="C:cytoplasm"/>
    <property type="evidence" value="ECO:0007669"/>
    <property type="project" value="UniProtKB-SubCell"/>
</dbReference>
<comment type="function">
    <text evidence="1 9">Carrier of the growing fatty acid chain in fatty acid biosynthesis.</text>
</comment>
<dbReference type="PROSITE" id="PS50075">
    <property type="entry name" value="CARRIER"/>
    <property type="match status" value="1"/>
</dbReference>
<dbReference type="PATRIC" id="fig|345309.4.peg.2729"/>
<accession>A0A0F3KF71</accession>
<sequence>MNDDVESRVLDIVARQSGKDRAAVTTETTLKDLGVDSLEAIEMVFEIEEAFGVQLADDQARDGTETLQGLVDAVHIALAHAGHAAGPARAA</sequence>
<dbReference type="GO" id="GO:0000035">
    <property type="term" value="F:acyl binding"/>
    <property type="evidence" value="ECO:0007669"/>
    <property type="project" value="TreeGrafter"/>
</dbReference>
<reference evidence="11 12" key="1">
    <citation type="submission" date="2015-03" db="EMBL/GenBank/DDBJ databases">
        <title>Draft genome sequence of Luteibacter yeojuensis strain SU11.</title>
        <authorList>
            <person name="Sulaiman J."/>
            <person name="Priya K."/>
            <person name="Chan K.-G."/>
        </authorList>
    </citation>
    <scope>NUCLEOTIDE SEQUENCE [LARGE SCALE GENOMIC DNA]</scope>
    <source>
        <strain evidence="11 12">SU11</strain>
    </source>
</reference>
<dbReference type="Proteomes" id="UP000033651">
    <property type="component" value="Unassembled WGS sequence"/>
</dbReference>
<keyword evidence="3 9" id="KW-0444">Lipid biosynthesis</keyword>
<keyword evidence="12" id="KW-1185">Reference proteome</keyword>
<comment type="caution">
    <text evidence="11">The sequence shown here is derived from an EMBL/GenBank/DDBJ whole genome shotgun (WGS) entry which is preliminary data.</text>
</comment>
<dbReference type="PANTHER" id="PTHR20863:SF76">
    <property type="entry name" value="CARRIER DOMAIN-CONTAINING PROTEIN"/>
    <property type="match status" value="1"/>
</dbReference>
<dbReference type="GO" id="GO:0000036">
    <property type="term" value="F:acyl carrier activity"/>
    <property type="evidence" value="ECO:0007669"/>
    <property type="project" value="UniProtKB-UniRule"/>
</dbReference>
<evidence type="ECO:0000256" key="5">
    <source>
        <dbReference type="ARBA" id="ARBA00022832"/>
    </source>
</evidence>
<dbReference type="Gene3D" id="1.10.1200.10">
    <property type="entry name" value="ACP-like"/>
    <property type="match status" value="1"/>
</dbReference>
<dbReference type="InterPro" id="IPR006162">
    <property type="entry name" value="Ppantetheine_attach_site"/>
</dbReference>
<comment type="pathway">
    <text evidence="9">Lipid metabolism; fatty acid biosynthesis.</text>
</comment>
<evidence type="ECO:0000313" key="11">
    <source>
        <dbReference type="EMBL" id="KJV29637.1"/>
    </source>
</evidence>
<keyword evidence="9" id="KW-0963">Cytoplasm</keyword>
<proteinExistence type="inferred from homology"/>
<dbReference type="InterPro" id="IPR003231">
    <property type="entry name" value="ACP"/>
</dbReference>
<evidence type="ECO:0000256" key="1">
    <source>
        <dbReference type="ARBA" id="ARBA00003180"/>
    </source>
</evidence>
<dbReference type="PANTHER" id="PTHR20863">
    <property type="entry name" value="ACYL CARRIER PROTEIN"/>
    <property type="match status" value="1"/>
</dbReference>
<comment type="similarity">
    <text evidence="9">Belongs to the acyl carrier protein (ACP) family.</text>
</comment>
<dbReference type="OrthoDB" id="7063706at2"/>
<evidence type="ECO:0000256" key="6">
    <source>
        <dbReference type="ARBA" id="ARBA00023098"/>
    </source>
</evidence>
<dbReference type="GO" id="GO:0016020">
    <property type="term" value="C:membrane"/>
    <property type="evidence" value="ECO:0007669"/>
    <property type="project" value="GOC"/>
</dbReference>
<dbReference type="EMBL" id="JZRB01000035">
    <property type="protein sequence ID" value="KJV29637.1"/>
    <property type="molecule type" value="Genomic_DNA"/>
</dbReference>
<keyword evidence="4 9" id="KW-0597">Phosphoprotein</keyword>
<dbReference type="AlphaFoldDB" id="A0A0F3KF71"/>
<comment type="PTM">
    <text evidence="9">4'-phosphopantetheine is transferred from CoA to a specific serine of apo-ACP by AcpS. This modification is essential for activity because fatty acids are bound in thioester linkage to the sulfhydryl of the prosthetic group.</text>
</comment>
<comment type="subcellular location">
    <subcellularLocation>
        <location evidence="9">Cytoplasm</location>
    </subcellularLocation>
</comment>
<evidence type="ECO:0000256" key="7">
    <source>
        <dbReference type="ARBA" id="ARBA00023160"/>
    </source>
</evidence>
<dbReference type="SUPFAM" id="SSF47336">
    <property type="entry name" value="ACP-like"/>
    <property type="match status" value="1"/>
</dbReference>
<organism evidence="11 12">
    <name type="scientific">Luteibacter yeojuensis</name>
    <dbReference type="NCBI Taxonomy" id="345309"/>
    <lineage>
        <taxon>Bacteria</taxon>
        <taxon>Pseudomonadati</taxon>
        <taxon>Pseudomonadota</taxon>
        <taxon>Gammaproteobacteria</taxon>
        <taxon>Lysobacterales</taxon>
        <taxon>Rhodanobacteraceae</taxon>
        <taxon>Luteibacter</taxon>
    </lineage>
</organism>
<dbReference type="RefSeq" id="WP_045830543.1">
    <property type="nucleotide sequence ID" value="NZ_JZRB01000035.1"/>
</dbReference>
<dbReference type="InterPro" id="IPR020806">
    <property type="entry name" value="PKS_PP-bd"/>
</dbReference>
<keyword evidence="5 9" id="KW-0276">Fatty acid metabolism</keyword>
<dbReference type="UniPathway" id="UPA00094"/>
<evidence type="ECO:0000259" key="10">
    <source>
        <dbReference type="PROSITE" id="PS50075"/>
    </source>
</evidence>
<evidence type="ECO:0000256" key="8">
    <source>
        <dbReference type="ARBA" id="ARBA00024328"/>
    </source>
</evidence>